<dbReference type="KEGG" id="ceh:CEW89_15545"/>
<evidence type="ECO:0000256" key="6">
    <source>
        <dbReference type="SAM" id="Phobius"/>
    </source>
</evidence>
<comment type="subcellular location">
    <subcellularLocation>
        <location evidence="1">Cell membrane</location>
        <topology evidence="1">Multi-pass membrane protein</topology>
    </subcellularLocation>
</comment>
<dbReference type="Proteomes" id="UP000217935">
    <property type="component" value="Chromosome"/>
</dbReference>
<evidence type="ECO:0000256" key="5">
    <source>
        <dbReference type="ARBA" id="ARBA00023136"/>
    </source>
</evidence>
<feature type="transmembrane region" description="Helical" evidence="6">
    <location>
        <begin position="87"/>
        <end position="105"/>
    </location>
</feature>
<gene>
    <name evidence="7" type="ORF">CEW89_15545</name>
</gene>
<accession>A0A291GFM9</accession>
<evidence type="ECO:0000313" key="8">
    <source>
        <dbReference type="Proteomes" id="UP000217935"/>
    </source>
</evidence>
<evidence type="ECO:0000256" key="3">
    <source>
        <dbReference type="ARBA" id="ARBA00022692"/>
    </source>
</evidence>
<keyword evidence="8" id="KW-1185">Reference proteome</keyword>
<feature type="transmembrane region" description="Helical" evidence="6">
    <location>
        <begin position="285"/>
        <end position="304"/>
    </location>
</feature>
<protein>
    <submittedName>
        <fullName evidence="7">ABC transporter permease</fullName>
    </submittedName>
</protein>
<reference evidence="7 8" key="1">
    <citation type="submission" date="2017-06" db="EMBL/GenBank/DDBJ databases">
        <title>Celeribacter sp. TSPH2 complete genome sequence.</title>
        <authorList>
            <person name="Woo J.-H."/>
            <person name="Kim H.-S."/>
        </authorList>
    </citation>
    <scope>NUCLEOTIDE SEQUENCE [LARGE SCALE GENOMIC DNA]</scope>
    <source>
        <strain evidence="7 8">TSPH2</strain>
    </source>
</reference>
<keyword evidence="5 6" id="KW-0472">Membrane</keyword>
<keyword evidence="2" id="KW-1003">Cell membrane</keyword>
<feature type="transmembrane region" description="Helical" evidence="6">
    <location>
        <begin position="111"/>
        <end position="133"/>
    </location>
</feature>
<dbReference type="GO" id="GO:0005886">
    <property type="term" value="C:plasma membrane"/>
    <property type="evidence" value="ECO:0007669"/>
    <property type="project" value="UniProtKB-SubCell"/>
</dbReference>
<dbReference type="PANTHER" id="PTHR32196:SF72">
    <property type="entry name" value="RIBOSE IMPORT PERMEASE PROTEIN RBSC"/>
    <property type="match status" value="1"/>
</dbReference>
<feature type="transmembrane region" description="Helical" evidence="6">
    <location>
        <begin position="140"/>
        <end position="158"/>
    </location>
</feature>
<feature type="transmembrane region" description="Helical" evidence="6">
    <location>
        <begin position="310"/>
        <end position="329"/>
    </location>
</feature>
<dbReference type="EMBL" id="CP022196">
    <property type="protein sequence ID" value="ATG48860.1"/>
    <property type="molecule type" value="Genomic_DNA"/>
</dbReference>
<organism evidence="7 8">
    <name type="scientific">Celeribacter ethanolicus</name>
    <dbReference type="NCBI Taxonomy" id="1758178"/>
    <lineage>
        <taxon>Bacteria</taxon>
        <taxon>Pseudomonadati</taxon>
        <taxon>Pseudomonadota</taxon>
        <taxon>Alphaproteobacteria</taxon>
        <taxon>Rhodobacterales</taxon>
        <taxon>Roseobacteraceae</taxon>
        <taxon>Celeribacter</taxon>
    </lineage>
</organism>
<evidence type="ECO:0000256" key="4">
    <source>
        <dbReference type="ARBA" id="ARBA00022989"/>
    </source>
</evidence>
<dbReference type="GO" id="GO:0022857">
    <property type="term" value="F:transmembrane transporter activity"/>
    <property type="evidence" value="ECO:0007669"/>
    <property type="project" value="InterPro"/>
</dbReference>
<keyword evidence="4 6" id="KW-1133">Transmembrane helix</keyword>
<feature type="transmembrane region" description="Helical" evidence="6">
    <location>
        <begin position="32"/>
        <end position="54"/>
    </location>
</feature>
<dbReference type="InterPro" id="IPR001851">
    <property type="entry name" value="ABC_transp_permease"/>
</dbReference>
<dbReference type="AlphaFoldDB" id="A0A291GFM9"/>
<name>A0A291GFM9_9RHOB</name>
<sequence>MRRPQTGRKPMSDGLVNMTQRRGFNLKDGGQIVGVLIAFVVICVVASLVAPQFLTSYNMTIISRDLAFIGIVAIAQGMLLLLGDIDVSIGAIAGLCGIVCTKLLVDAQLDPALAISAGLAVGAIAGAINGTIITMFNLNSLVVTIGMLSVYSGLNLWITKGRTIVGLPKEVTVLGGGTLMGVPVPVYIMAGVFLVILFLTTKTVYGRRLYAVGNSREAAKIIGIHEQRVRITAYAVAGALAGLAGMLLCFRLVSAQASMGQSWLLPSIAAPVIGGIATTGGIGTIWGALLGAAIIAVIGNVIVLGGVDVYLQQVVTGAIVVIAVALDAITRKMGRG</sequence>
<dbReference type="STRING" id="1758178.GCA_001550095_03010"/>
<evidence type="ECO:0000256" key="1">
    <source>
        <dbReference type="ARBA" id="ARBA00004651"/>
    </source>
</evidence>
<evidence type="ECO:0000256" key="2">
    <source>
        <dbReference type="ARBA" id="ARBA00022475"/>
    </source>
</evidence>
<dbReference type="CDD" id="cd06579">
    <property type="entry name" value="TM_PBP1_transp_AraH_like"/>
    <property type="match status" value="1"/>
</dbReference>
<feature type="transmembrane region" description="Helical" evidence="6">
    <location>
        <begin position="178"/>
        <end position="199"/>
    </location>
</feature>
<evidence type="ECO:0000313" key="7">
    <source>
        <dbReference type="EMBL" id="ATG48860.1"/>
    </source>
</evidence>
<feature type="transmembrane region" description="Helical" evidence="6">
    <location>
        <begin position="231"/>
        <end position="253"/>
    </location>
</feature>
<keyword evidence="3 6" id="KW-0812">Transmembrane</keyword>
<feature type="transmembrane region" description="Helical" evidence="6">
    <location>
        <begin position="66"/>
        <end position="82"/>
    </location>
</feature>
<dbReference type="PANTHER" id="PTHR32196">
    <property type="entry name" value="ABC TRANSPORTER PERMEASE PROTEIN YPHD-RELATED-RELATED"/>
    <property type="match status" value="1"/>
</dbReference>
<dbReference type="Pfam" id="PF02653">
    <property type="entry name" value="BPD_transp_2"/>
    <property type="match status" value="1"/>
</dbReference>
<proteinExistence type="predicted"/>